<accession>A0ABQ9U4F8</accession>
<evidence type="ECO:0000313" key="1">
    <source>
        <dbReference type="EMBL" id="KAK2091953.1"/>
    </source>
</evidence>
<name>A0ABQ9U4F8_SAGOE</name>
<dbReference type="PANTHER" id="PTHR34761">
    <property type="entry name" value="NUCLEOLUS AND NEURAL PROGENITOR PROTEIN"/>
    <property type="match status" value="1"/>
</dbReference>
<protein>
    <submittedName>
        <fullName evidence="1">Uncharacterized protein</fullName>
    </submittedName>
</protein>
<dbReference type="PANTHER" id="PTHR34761:SF1">
    <property type="entry name" value="NUCLEOLUS AND NEURAL PROGENITOR PROTEIN"/>
    <property type="match status" value="1"/>
</dbReference>
<dbReference type="InterPro" id="IPR052835">
    <property type="entry name" value="Nepro"/>
</dbReference>
<feature type="non-terminal residue" evidence="1">
    <location>
        <position position="77"/>
    </location>
</feature>
<comment type="caution">
    <text evidence="1">The sequence shown here is derived from an EMBL/GenBank/DDBJ whole genome shotgun (WGS) entry which is preliminary data.</text>
</comment>
<feature type="non-terminal residue" evidence="1">
    <location>
        <position position="1"/>
    </location>
</feature>
<reference evidence="1 2" key="1">
    <citation type="submission" date="2023-05" db="EMBL/GenBank/DDBJ databases">
        <title>B98-5 Cell Line De Novo Hybrid Assembly: An Optical Mapping Approach.</title>
        <authorList>
            <person name="Kananen K."/>
            <person name="Auerbach J.A."/>
            <person name="Kautto E."/>
            <person name="Blachly J.S."/>
        </authorList>
    </citation>
    <scope>NUCLEOTIDE SEQUENCE [LARGE SCALE GENOMIC DNA]</scope>
    <source>
        <strain evidence="1">B95-8</strain>
        <tissue evidence="1">Cell line</tissue>
    </source>
</reference>
<evidence type="ECO:0000313" key="2">
    <source>
        <dbReference type="Proteomes" id="UP001266305"/>
    </source>
</evidence>
<gene>
    <name evidence="1" type="ORF">P7K49_031237</name>
</gene>
<proteinExistence type="predicted"/>
<sequence length="77" mass="9013">TSFDFKLKTTKHSSQKVKATQVRSFVQRFREAESFTQLSEEIQMAVVWCRNKKLKAQAIFLGNKLLKSNRLKHLEAQ</sequence>
<organism evidence="1 2">
    <name type="scientific">Saguinus oedipus</name>
    <name type="common">Cotton-top tamarin</name>
    <name type="synonym">Oedipomidas oedipus</name>
    <dbReference type="NCBI Taxonomy" id="9490"/>
    <lineage>
        <taxon>Eukaryota</taxon>
        <taxon>Metazoa</taxon>
        <taxon>Chordata</taxon>
        <taxon>Craniata</taxon>
        <taxon>Vertebrata</taxon>
        <taxon>Euteleostomi</taxon>
        <taxon>Mammalia</taxon>
        <taxon>Eutheria</taxon>
        <taxon>Euarchontoglires</taxon>
        <taxon>Primates</taxon>
        <taxon>Haplorrhini</taxon>
        <taxon>Platyrrhini</taxon>
        <taxon>Cebidae</taxon>
        <taxon>Callitrichinae</taxon>
        <taxon>Saguinus</taxon>
    </lineage>
</organism>
<dbReference type="EMBL" id="JASSZA010000016">
    <property type="protein sequence ID" value="KAK2091953.1"/>
    <property type="molecule type" value="Genomic_DNA"/>
</dbReference>
<dbReference type="Proteomes" id="UP001266305">
    <property type="component" value="Unassembled WGS sequence"/>
</dbReference>
<keyword evidence="2" id="KW-1185">Reference proteome</keyword>